<dbReference type="Proteomes" id="UP000252586">
    <property type="component" value="Unassembled WGS sequence"/>
</dbReference>
<dbReference type="Gene3D" id="1.20.1050.10">
    <property type="match status" value="1"/>
</dbReference>
<dbReference type="Gene3D" id="3.40.30.10">
    <property type="entry name" value="Glutaredoxin"/>
    <property type="match status" value="1"/>
</dbReference>
<comment type="caution">
    <text evidence="2">The sequence shown here is derived from an EMBL/GenBank/DDBJ whole genome shotgun (WGS) entry which is preliminary data.</text>
</comment>
<dbReference type="EMBL" id="QNRE01000016">
    <property type="protein sequence ID" value="RBO84493.1"/>
    <property type="molecule type" value="Genomic_DNA"/>
</dbReference>
<accession>A0A366D355</accession>
<proteinExistence type="predicted"/>
<name>A0A366D355_9NOCA</name>
<dbReference type="PROSITE" id="PS50404">
    <property type="entry name" value="GST_NTER"/>
    <property type="match status" value="1"/>
</dbReference>
<organism evidence="2 3">
    <name type="scientific">Nocardia puris</name>
    <dbReference type="NCBI Taxonomy" id="208602"/>
    <lineage>
        <taxon>Bacteria</taxon>
        <taxon>Bacillati</taxon>
        <taxon>Actinomycetota</taxon>
        <taxon>Actinomycetes</taxon>
        <taxon>Mycobacteriales</taxon>
        <taxon>Nocardiaceae</taxon>
        <taxon>Nocardia</taxon>
    </lineage>
</organism>
<gene>
    <name evidence="2" type="ORF">DFR74_11654</name>
</gene>
<protein>
    <submittedName>
        <fullName evidence="2">Glutathione S-transferase</fullName>
    </submittedName>
</protein>
<sequence length="334" mass="36559">MLTLYVGDLHFSGWSMRGRVAVAEKGLPVAERIVELDWPIRESPDGVLFAGDGTDEREAGIGCACDADELAEADVEGILEDSAMSLLPRVPILADTETGAVAGDVVSIAEYLDEIAPDSGPSLMGTTRRQRALVRSISAWASHDLPYLREGASYARSLRTAPGIPGPGAVGQARWLCDVVSGLLGRSGGPFLVGDFGLADVMVSTYFQQLRGWHIGIDDPAVRDYARRLLERPSVADHIDQARAIYRAIDEAPTGSPQWILRHYRYHPGKQLLHDWQRDRCERLVNTTAAEAVRLAYRGLDLEQITQTLAQTYEVPPERVADDVTTLFARLSPV</sequence>
<dbReference type="AlphaFoldDB" id="A0A366D355"/>
<dbReference type="InterPro" id="IPR036282">
    <property type="entry name" value="Glutathione-S-Trfase_C_sf"/>
</dbReference>
<dbReference type="Pfam" id="PF13409">
    <property type="entry name" value="GST_N_2"/>
    <property type="match status" value="1"/>
</dbReference>
<dbReference type="Pfam" id="PF05402">
    <property type="entry name" value="PqqD"/>
    <property type="match status" value="1"/>
</dbReference>
<reference evidence="2 3" key="1">
    <citation type="submission" date="2018-06" db="EMBL/GenBank/DDBJ databases">
        <title>Genomic Encyclopedia of Type Strains, Phase IV (KMG-IV): sequencing the most valuable type-strain genomes for metagenomic binning, comparative biology and taxonomic classification.</title>
        <authorList>
            <person name="Goeker M."/>
        </authorList>
    </citation>
    <scope>NUCLEOTIDE SEQUENCE [LARGE SCALE GENOMIC DNA]</scope>
    <source>
        <strain evidence="2 3">DSM 44599</strain>
    </source>
</reference>
<keyword evidence="2" id="KW-0808">Transferase</keyword>
<dbReference type="GO" id="GO:0016740">
    <property type="term" value="F:transferase activity"/>
    <property type="evidence" value="ECO:0007669"/>
    <property type="project" value="UniProtKB-KW"/>
</dbReference>
<keyword evidence="3" id="KW-1185">Reference proteome</keyword>
<dbReference type="InterPro" id="IPR004045">
    <property type="entry name" value="Glutathione_S-Trfase_N"/>
</dbReference>
<dbReference type="InterPro" id="IPR008792">
    <property type="entry name" value="PQQD"/>
</dbReference>
<dbReference type="Gene3D" id="1.10.10.1150">
    <property type="entry name" value="Coenzyme PQQ synthesis protein D (PqqD)"/>
    <property type="match status" value="1"/>
</dbReference>
<evidence type="ECO:0000313" key="2">
    <source>
        <dbReference type="EMBL" id="RBO84493.1"/>
    </source>
</evidence>
<dbReference type="SUPFAM" id="SSF47616">
    <property type="entry name" value="GST C-terminal domain-like"/>
    <property type="match status" value="1"/>
</dbReference>
<dbReference type="InterPro" id="IPR041881">
    <property type="entry name" value="PqqD_sf"/>
</dbReference>
<dbReference type="RefSeq" id="WP_067510748.1">
    <property type="nucleotide sequence ID" value="NZ_QNRE01000016.1"/>
</dbReference>
<evidence type="ECO:0000259" key="1">
    <source>
        <dbReference type="PROSITE" id="PS50404"/>
    </source>
</evidence>
<feature type="domain" description="GST N-terminal" evidence="1">
    <location>
        <begin position="2"/>
        <end position="120"/>
    </location>
</feature>
<dbReference type="STRING" id="1210090.GCA_001613185_03991"/>
<evidence type="ECO:0000313" key="3">
    <source>
        <dbReference type="Proteomes" id="UP000252586"/>
    </source>
</evidence>